<sequence length="353" mass="38540">MTKPRTRAPEPDAGSRPGINDISLVDVARMAGVSPATVSRVLNHPKLVRESKRQAVEDVLARVSYIRNNAARALISRKSLTVGLIVPTLANPLFASGIEAIEQTLQAAGYGLLVACSYRDLDREFEQTKVMLERGVDGMILTGPVHKEELFQLTHSRGVAVSLQDCNADILDRSAVAMRDADAMALAIDTLVQRGHRDIAILTGPTGNTPPVADRLRGARERMTHHFGQCADDDVEETADYDAESARLAVKRLFGRKPSYTAIACTGDILALGAVMELRRRNLSVPDDVSIIGCGDQVMTQYVDPPLTTVHLPFRQMGERAARRLLDQLAGAPPSGLEYMDFHLIERVSVRTL</sequence>
<dbReference type="OrthoDB" id="60111at2"/>
<dbReference type="Gene3D" id="1.10.260.40">
    <property type="entry name" value="lambda repressor-like DNA-binding domains"/>
    <property type="match status" value="1"/>
</dbReference>
<keyword evidence="1" id="KW-0805">Transcription regulation</keyword>
<feature type="domain" description="HTH lacI-type" evidence="4">
    <location>
        <begin position="22"/>
        <end position="76"/>
    </location>
</feature>
<dbReference type="SMART" id="SM00354">
    <property type="entry name" value="HTH_LACI"/>
    <property type="match status" value="1"/>
</dbReference>
<dbReference type="CDD" id="cd01392">
    <property type="entry name" value="HTH_LacI"/>
    <property type="match status" value="1"/>
</dbReference>
<dbReference type="PANTHER" id="PTHR30146">
    <property type="entry name" value="LACI-RELATED TRANSCRIPTIONAL REPRESSOR"/>
    <property type="match status" value="1"/>
</dbReference>
<dbReference type="PRINTS" id="PR00036">
    <property type="entry name" value="HTHLACI"/>
</dbReference>
<keyword evidence="3" id="KW-0804">Transcription</keyword>
<dbReference type="GO" id="GO:0000976">
    <property type="term" value="F:transcription cis-regulatory region binding"/>
    <property type="evidence" value="ECO:0007669"/>
    <property type="project" value="TreeGrafter"/>
</dbReference>
<evidence type="ECO:0000256" key="1">
    <source>
        <dbReference type="ARBA" id="ARBA00023015"/>
    </source>
</evidence>
<organism evidence="5 6">
    <name type="scientific">Reyranella soli</name>
    <dbReference type="NCBI Taxonomy" id="1230389"/>
    <lineage>
        <taxon>Bacteria</taxon>
        <taxon>Pseudomonadati</taxon>
        <taxon>Pseudomonadota</taxon>
        <taxon>Alphaproteobacteria</taxon>
        <taxon>Hyphomicrobiales</taxon>
        <taxon>Reyranellaceae</taxon>
        <taxon>Reyranella</taxon>
    </lineage>
</organism>
<evidence type="ECO:0000313" key="6">
    <source>
        <dbReference type="Proteomes" id="UP000321058"/>
    </source>
</evidence>
<dbReference type="PROSITE" id="PS00356">
    <property type="entry name" value="HTH_LACI_1"/>
    <property type="match status" value="1"/>
</dbReference>
<dbReference type="Gene3D" id="3.40.50.2300">
    <property type="match status" value="2"/>
</dbReference>
<dbReference type="InterPro" id="IPR028082">
    <property type="entry name" value="Peripla_BP_I"/>
</dbReference>
<evidence type="ECO:0000256" key="3">
    <source>
        <dbReference type="ARBA" id="ARBA00023163"/>
    </source>
</evidence>
<evidence type="ECO:0000256" key="2">
    <source>
        <dbReference type="ARBA" id="ARBA00023125"/>
    </source>
</evidence>
<name>A0A512NE01_9HYPH</name>
<dbReference type="SUPFAM" id="SSF53822">
    <property type="entry name" value="Periplasmic binding protein-like I"/>
    <property type="match status" value="1"/>
</dbReference>
<evidence type="ECO:0000259" key="4">
    <source>
        <dbReference type="PROSITE" id="PS50932"/>
    </source>
</evidence>
<dbReference type="InterPro" id="IPR010982">
    <property type="entry name" value="Lambda_DNA-bd_dom_sf"/>
</dbReference>
<keyword evidence="6" id="KW-1185">Reference proteome</keyword>
<dbReference type="InterPro" id="IPR000843">
    <property type="entry name" value="HTH_LacI"/>
</dbReference>
<accession>A0A512NE01</accession>
<proteinExistence type="predicted"/>
<dbReference type="Pfam" id="PF00356">
    <property type="entry name" value="LacI"/>
    <property type="match status" value="1"/>
</dbReference>
<dbReference type="Proteomes" id="UP000321058">
    <property type="component" value="Unassembled WGS sequence"/>
</dbReference>
<reference evidence="5 6" key="1">
    <citation type="submission" date="2019-07" db="EMBL/GenBank/DDBJ databases">
        <title>Whole genome shotgun sequence of Reyranella soli NBRC 108950.</title>
        <authorList>
            <person name="Hosoyama A."/>
            <person name="Uohara A."/>
            <person name="Ohji S."/>
            <person name="Ichikawa N."/>
        </authorList>
    </citation>
    <scope>NUCLEOTIDE SEQUENCE [LARGE SCALE GENOMIC DNA]</scope>
    <source>
        <strain evidence="5 6">NBRC 108950</strain>
    </source>
</reference>
<protein>
    <submittedName>
        <fullName evidence="5">LacI family transcriptional regulator</fullName>
    </submittedName>
</protein>
<dbReference type="PROSITE" id="PS50932">
    <property type="entry name" value="HTH_LACI_2"/>
    <property type="match status" value="1"/>
</dbReference>
<dbReference type="InterPro" id="IPR046335">
    <property type="entry name" value="LacI/GalR-like_sensor"/>
</dbReference>
<evidence type="ECO:0000313" key="5">
    <source>
        <dbReference type="EMBL" id="GEP57154.1"/>
    </source>
</evidence>
<comment type="caution">
    <text evidence="5">The sequence shown here is derived from an EMBL/GenBank/DDBJ whole genome shotgun (WGS) entry which is preliminary data.</text>
</comment>
<dbReference type="RefSeq" id="WP_147151531.1">
    <property type="nucleotide sequence ID" value="NZ_BKAJ01000075.1"/>
</dbReference>
<dbReference type="Pfam" id="PF13377">
    <property type="entry name" value="Peripla_BP_3"/>
    <property type="match status" value="1"/>
</dbReference>
<dbReference type="AlphaFoldDB" id="A0A512NE01"/>
<gene>
    <name evidence="5" type="ORF">RSO01_43200</name>
</gene>
<dbReference type="SUPFAM" id="SSF47413">
    <property type="entry name" value="lambda repressor-like DNA-binding domains"/>
    <property type="match status" value="1"/>
</dbReference>
<dbReference type="GO" id="GO:0003700">
    <property type="term" value="F:DNA-binding transcription factor activity"/>
    <property type="evidence" value="ECO:0007669"/>
    <property type="project" value="TreeGrafter"/>
</dbReference>
<keyword evidence="2" id="KW-0238">DNA-binding</keyword>
<dbReference type="EMBL" id="BKAJ01000075">
    <property type="protein sequence ID" value="GEP57154.1"/>
    <property type="molecule type" value="Genomic_DNA"/>
</dbReference>
<dbReference type="PANTHER" id="PTHR30146:SF109">
    <property type="entry name" value="HTH-TYPE TRANSCRIPTIONAL REGULATOR GALS"/>
    <property type="match status" value="1"/>
</dbReference>